<proteinExistence type="predicted"/>
<feature type="chain" id="PRO_5012874081" evidence="2">
    <location>
        <begin position="22"/>
        <end position="370"/>
    </location>
</feature>
<accession>A0A248LMS8</accession>
<dbReference type="AlphaFoldDB" id="A0A248LMS8"/>
<organism evidence="3 4">
    <name type="scientific">Laribacter hongkongensis</name>
    <dbReference type="NCBI Taxonomy" id="168471"/>
    <lineage>
        <taxon>Bacteria</taxon>
        <taxon>Pseudomonadati</taxon>
        <taxon>Pseudomonadota</taxon>
        <taxon>Betaproteobacteria</taxon>
        <taxon>Neisseriales</taxon>
        <taxon>Aquaspirillaceae</taxon>
        <taxon>Laribacter</taxon>
    </lineage>
</organism>
<dbReference type="OrthoDB" id="9152130at2"/>
<dbReference type="Gene3D" id="3.40.50.2300">
    <property type="match status" value="2"/>
</dbReference>
<evidence type="ECO:0000313" key="3">
    <source>
        <dbReference type="EMBL" id="ASJ26038.1"/>
    </source>
</evidence>
<dbReference type="InterPro" id="IPR007443">
    <property type="entry name" value="LpoA"/>
</dbReference>
<dbReference type="PANTHER" id="PTHR38038:SF1">
    <property type="entry name" value="PENICILLIN-BINDING PROTEIN ACTIVATOR LPOA"/>
    <property type="match status" value="1"/>
</dbReference>
<sequence length="370" mass="38620">MQRLAPLLALLAGFWLASAHAATPAEVDYIIRLNAAPLRPLPGAAASVPSAPATLPAVPVANPPAAAGTALPGPAPIAVLLPLQHAGLQEAAQVVRAGIMAARQAEHGPEVIVYDTDGQQQVASAYQAALKQGARVVIGPLTRSAVAGIVPLVKAVPTLALNALDGLPPRPQLYSLSLAADHEARQSATDMRAAGIQRPLVVTGPGGLDARLARAFVNAWTVDGSHQLPASVQYDSPALPALAATADGAFLALSQPLLAPALPARLPRYATSQLRVTPLPPVLAGTRVPDMPWLIDPQRPVVQRYPRPAEPLTPATERLYALGIDAYRLAVELMNGPMASGRMFDGVTGELVLAHDRQFRRQLPVSVLEP</sequence>
<reference evidence="4" key="1">
    <citation type="submission" date="2017-06" db="EMBL/GenBank/DDBJ databases">
        <title>Whole genome sequence of Laribacter hongkongensis LHGZ1.</title>
        <authorList>
            <person name="Chen D."/>
            <person name="Wu H."/>
            <person name="Chen J."/>
        </authorList>
    </citation>
    <scope>NUCLEOTIDE SEQUENCE [LARGE SCALE GENOMIC DNA]</scope>
    <source>
        <strain evidence="4">LHGZ1</strain>
    </source>
</reference>
<dbReference type="GO" id="GO:0009252">
    <property type="term" value="P:peptidoglycan biosynthetic process"/>
    <property type="evidence" value="ECO:0007669"/>
    <property type="project" value="TreeGrafter"/>
</dbReference>
<dbReference type="RefSeq" id="WP_088861667.1">
    <property type="nucleotide sequence ID" value="NZ_CP022115.1"/>
</dbReference>
<evidence type="ECO:0000256" key="1">
    <source>
        <dbReference type="ARBA" id="ARBA00023136"/>
    </source>
</evidence>
<feature type="signal peptide" evidence="2">
    <location>
        <begin position="1"/>
        <end position="21"/>
    </location>
</feature>
<dbReference type="InterPro" id="IPR028082">
    <property type="entry name" value="Peripla_BP_I"/>
</dbReference>
<protein>
    <submittedName>
        <fullName evidence="3">LppC</fullName>
    </submittedName>
</protein>
<name>A0A248LMS8_9NEIS</name>
<evidence type="ECO:0000313" key="4">
    <source>
        <dbReference type="Proteomes" id="UP000197424"/>
    </source>
</evidence>
<dbReference type="PANTHER" id="PTHR38038">
    <property type="entry name" value="PENICILLIN-BINDING PROTEIN ACTIVATOR LPOA"/>
    <property type="match status" value="1"/>
</dbReference>
<dbReference type="GO" id="GO:0030234">
    <property type="term" value="F:enzyme regulator activity"/>
    <property type="evidence" value="ECO:0007669"/>
    <property type="project" value="TreeGrafter"/>
</dbReference>
<dbReference type="GO" id="GO:0031241">
    <property type="term" value="C:periplasmic side of cell outer membrane"/>
    <property type="evidence" value="ECO:0007669"/>
    <property type="project" value="TreeGrafter"/>
</dbReference>
<keyword evidence="1" id="KW-0472">Membrane</keyword>
<keyword evidence="2" id="KW-0732">Signal</keyword>
<evidence type="ECO:0000256" key="2">
    <source>
        <dbReference type="SAM" id="SignalP"/>
    </source>
</evidence>
<dbReference type="Proteomes" id="UP000197424">
    <property type="component" value="Chromosome"/>
</dbReference>
<dbReference type="CDD" id="cd06339">
    <property type="entry name" value="PBP1_YraM_LppC_lipoprotein-like"/>
    <property type="match status" value="1"/>
</dbReference>
<dbReference type="SUPFAM" id="SSF53822">
    <property type="entry name" value="Periplasmic binding protein-like I"/>
    <property type="match status" value="1"/>
</dbReference>
<dbReference type="Pfam" id="PF04348">
    <property type="entry name" value="LppC"/>
    <property type="match status" value="2"/>
</dbReference>
<dbReference type="EMBL" id="CP022115">
    <property type="protein sequence ID" value="ASJ26038.1"/>
    <property type="molecule type" value="Genomic_DNA"/>
</dbReference>
<gene>
    <name evidence="3" type="primary">lppC</name>
    <name evidence="3" type="ORF">LHGZ1_3207</name>
</gene>